<dbReference type="InterPro" id="IPR012337">
    <property type="entry name" value="RNaseH-like_sf"/>
</dbReference>
<dbReference type="OrthoDB" id="3539237at2"/>
<evidence type="ECO:0000259" key="1">
    <source>
        <dbReference type="Pfam" id="PF13546"/>
    </source>
</evidence>
<evidence type="ECO:0000313" key="2">
    <source>
        <dbReference type="EMBL" id="VBA42386.1"/>
    </source>
</evidence>
<name>A0A498QA08_9MYCO</name>
<sequence>MLPGLTLPASWRSLLDVFRPACRRGSTFALFALLATGLAARTTRRTVVGMLAGAGMAAAVSFHSACRFFSHRGWDVDPIGLVLARLIVDRLLPDGAPITVVIDDTLFRRWGPKVHAAFWTHDGSAQDPNALGRGNRWVIVGIVVTLPFCTRPVCLPVLLRLWRGTGTASPVQLAGEMISLLAQAFPNRLLHGAGDAAYHGKALLVEHTTITTRLPVNAALYAPAPPHTGRRGRPRLKGNRLGHPADLAANADWRPVTLTRYGHTDTVEIARCDAIWYGAFGNTEGRTVLVRDPGGDRALAIFTTDTDSDAETIVARYTHRWPIETAIAAGKQLLGIGQARNRLRRAVERTVPLGFCVYSLVIVWYTLYGYHQDDLAARREVQPCYPQKDEPAFEDILAKLRRTLVASPITGVAAAQPDPHKYRDYELACAAAAA</sequence>
<reference evidence="2 3" key="1">
    <citation type="submission" date="2018-09" db="EMBL/GenBank/DDBJ databases">
        <authorList>
            <person name="Tagini F."/>
        </authorList>
    </citation>
    <scope>NUCLEOTIDE SEQUENCE [LARGE SCALE GENOMIC DNA]</scope>
    <source>
        <strain evidence="2 3">MK13</strain>
    </source>
</reference>
<accession>A0A498QA08</accession>
<dbReference type="Pfam" id="PF13546">
    <property type="entry name" value="DDE_5"/>
    <property type="match status" value="1"/>
</dbReference>
<dbReference type="EMBL" id="UPHQ01000215">
    <property type="protein sequence ID" value="VBA42386.1"/>
    <property type="molecule type" value="Genomic_DNA"/>
</dbReference>
<proteinExistence type="predicted"/>
<protein>
    <recommendedName>
        <fullName evidence="1">Transposase IS701-like DDE domain-containing protein</fullName>
    </recommendedName>
</protein>
<keyword evidence="3" id="KW-1185">Reference proteome</keyword>
<dbReference type="InterPro" id="IPR038721">
    <property type="entry name" value="IS701-like_DDE_dom"/>
</dbReference>
<organism evidence="2 3">
    <name type="scientific">Mycobacterium innocens</name>
    <dbReference type="NCBI Taxonomy" id="2341083"/>
    <lineage>
        <taxon>Bacteria</taxon>
        <taxon>Bacillati</taxon>
        <taxon>Actinomycetota</taxon>
        <taxon>Actinomycetes</taxon>
        <taxon>Mycobacteriales</taxon>
        <taxon>Mycobacteriaceae</taxon>
        <taxon>Mycobacterium</taxon>
    </lineage>
</organism>
<evidence type="ECO:0000313" key="3">
    <source>
        <dbReference type="Proteomes" id="UP000267289"/>
    </source>
</evidence>
<gene>
    <name evidence="2" type="ORF">LAUMK13_03999</name>
</gene>
<dbReference type="SUPFAM" id="SSF53098">
    <property type="entry name" value="Ribonuclease H-like"/>
    <property type="match status" value="1"/>
</dbReference>
<feature type="domain" description="Transposase IS701-like DDE" evidence="1">
    <location>
        <begin position="31"/>
        <end position="259"/>
    </location>
</feature>
<dbReference type="AlphaFoldDB" id="A0A498QA08"/>
<dbReference type="RefSeq" id="WP_075541420.1">
    <property type="nucleotide sequence ID" value="NZ_UPHQ01000215.1"/>
</dbReference>
<dbReference type="Proteomes" id="UP000267289">
    <property type="component" value="Unassembled WGS sequence"/>
</dbReference>